<evidence type="ECO:0000313" key="1">
    <source>
        <dbReference type="EMBL" id="PQQ17921.1"/>
    </source>
</evidence>
<name>A0A314ZM96_PRUYE</name>
<reference evidence="1 2" key="1">
    <citation type="submission" date="2018-02" db="EMBL/GenBank/DDBJ databases">
        <title>Draft genome of wild Prunus yedoensis var. nudiflora.</title>
        <authorList>
            <person name="Baek S."/>
            <person name="Kim J.-H."/>
            <person name="Choi K."/>
            <person name="Kim G.-B."/>
            <person name="Cho A."/>
            <person name="Jang H."/>
            <person name="Shin C.-H."/>
            <person name="Yu H.-J."/>
            <person name="Mun J.-H."/>
        </authorList>
    </citation>
    <scope>NUCLEOTIDE SEQUENCE [LARGE SCALE GENOMIC DNA]</scope>
    <source>
        <strain evidence="2">cv. Jeju island</strain>
        <tissue evidence="1">Leaf</tissue>
    </source>
</reference>
<accession>A0A314ZM96</accession>
<dbReference type="AlphaFoldDB" id="A0A314ZM96"/>
<comment type="caution">
    <text evidence="1">The sequence shown here is derived from an EMBL/GenBank/DDBJ whole genome shotgun (WGS) entry which is preliminary data.</text>
</comment>
<keyword evidence="2" id="KW-1185">Reference proteome</keyword>
<sequence>MINLISENAESEGESLLDKDNLKALRLKKDDLIDIKEVLQQRLSPHISLDRFYFFNMFNKFFDEFGAVIDYDKFVDKLMTHPFLLSPRAMLEYRFTLGSAKETADICGEYGQDEFIEYLTIDASLSTFHNSTQLIENLRTIAILRGVSWIGKSDSDRFRFEYYQKNPIPINPISENAESERESLIDKDNLEASRLKKDDLIGVKEVLEQCLEQCLPPHISLDMFYFFNMFNKKFDEFGAVIDYDQFVDKLMTHPFILRPRARLEYGFTLGSAKETTDICGEYGQDEFVEYLTADASLSTFQNSTQLVENLRTIASNY</sequence>
<dbReference type="Proteomes" id="UP000250321">
    <property type="component" value="Unassembled WGS sequence"/>
</dbReference>
<organism evidence="1 2">
    <name type="scientific">Prunus yedoensis var. nudiflora</name>
    <dbReference type="NCBI Taxonomy" id="2094558"/>
    <lineage>
        <taxon>Eukaryota</taxon>
        <taxon>Viridiplantae</taxon>
        <taxon>Streptophyta</taxon>
        <taxon>Embryophyta</taxon>
        <taxon>Tracheophyta</taxon>
        <taxon>Spermatophyta</taxon>
        <taxon>Magnoliopsida</taxon>
        <taxon>eudicotyledons</taxon>
        <taxon>Gunneridae</taxon>
        <taxon>Pentapetalae</taxon>
        <taxon>rosids</taxon>
        <taxon>fabids</taxon>
        <taxon>Rosales</taxon>
        <taxon>Rosaceae</taxon>
        <taxon>Amygdaloideae</taxon>
        <taxon>Amygdaleae</taxon>
        <taxon>Prunus</taxon>
    </lineage>
</organism>
<dbReference type="EMBL" id="PJQY01000130">
    <property type="protein sequence ID" value="PQQ17921.1"/>
    <property type="molecule type" value="Genomic_DNA"/>
</dbReference>
<gene>
    <name evidence="1" type="ORF">Pyn_40643</name>
</gene>
<protein>
    <submittedName>
        <fullName evidence="1">Uncharacterized protein</fullName>
    </submittedName>
</protein>
<evidence type="ECO:0000313" key="2">
    <source>
        <dbReference type="Proteomes" id="UP000250321"/>
    </source>
</evidence>
<proteinExistence type="predicted"/>